<gene>
    <name evidence="1" type="ORF">CK936_07525</name>
</gene>
<dbReference type="RefSeq" id="WP_143593044.1">
    <property type="nucleotide sequence ID" value="NZ_JAJQQQ010000010.1"/>
</dbReference>
<keyword evidence="1" id="KW-0067">ATP-binding</keyword>
<dbReference type="Proteomes" id="UP000218944">
    <property type="component" value="Unassembled WGS sequence"/>
</dbReference>
<sequence>MPSDTDLAKVARCLRAEAFQRPAEHVWVRSARHDVEGCRIGQTIVIDLGRADGRQIVAEPGWWEVREGDHPTGAVFRRSRALKAMVVPDRAVKDEDEDDAENGLEVLRSLLNLSASDFRLYVAWLLFSWVPDRAHPILAILGQQGTAKTKMANYGAGLVSPAVTAGPPRNADDWIAGASAGWISIIDNLSNISAQMADVLCRAVTGDALIKRSLHSDNDAFMITLRRPVIITSIDAGALRGDLAERILPLHPQPLGDRRRSEEELDATYEQAKPRMVQALLDLFVQVLEKLPETHPHPLPRMADFARWLDALDQVAGWSTLDDYRATFQAMSEEVIVSDPFLEAVLNLARSNPDGLRMIAARVLESVVTPERPPRGWPASGREARGALERGAPALLQRHGLRLIFPADKEHRRKDGYQIVFSWARSAEPD</sequence>
<dbReference type="AlphaFoldDB" id="A0A2A2DAJ0"/>
<protein>
    <submittedName>
        <fullName evidence="1">ATP-binding protein</fullName>
    </submittedName>
</protein>
<comment type="caution">
    <text evidence="1">The sequence shown here is derived from an EMBL/GenBank/DDBJ whole genome shotgun (WGS) entry which is preliminary data.</text>
</comment>
<name>A0A2A2DAJ0_9ACTN</name>
<dbReference type="EMBL" id="NSJV01000142">
    <property type="protein sequence ID" value="PAU49488.1"/>
    <property type="molecule type" value="Genomic_DNA"/>
</dbReference>
<keyword evidence="1" id="KW-0547">Nucleotide-binding</keyword>
<dbReference type="GO" id="GO:0005524">
    <property type="term" value="F:ATP binding"/>
    <property type="evidence" value="ECO:0007669"/>
    <property type="project" value="UniProtKB-KW"/>
</dbReference>
<evidence type="ECO:0000313" key="2">
    <source>
        <dbReference type="Proteomes" id="UP000218944"/>
    </source>
</evidence>
<accession>A0A2A2DAJ0</accession>
<keyword evidence="2" id="KW-1185">Reference proteome</keyword>
<organism evidence="1 2">
    <name type="scientific">Streptomyces albireticuli</name>
    <dbReference type="NCBI Taxonomy" id="1940"/>
    <lineage>
        <taxon>Bacteria</taxon>
        <taxon>Bacillati</taxon>
        <taxon>Actinomycetota</taxon>
        <taxon>Actinomycetes</taxon>
        <taxon>Kitasatosporales</taxon>
        <taxon>Streptomycetaceae</taxon>
        <taxon>Streptomyces</taxon>
    </lineage>
</organism>
<evidence type="ECO:0000313" key="1">
    <source>
        <dbReference type="EMBL" id="PAU49488.1"/>
    </source>
</evidence>
<reference evidence="1 2" key="1">
    <citation type="submission" date="2017-08" db="EMBL/GenBank/DDBJ databases">
        <title>Genome sequence of Streptomyces albireticuli NRRL B-1670.</title>
        <authorList>
            <person name="Graham D.E."/>
            <person name="Mahan K.M."/>
            <person name="Klingeman D.M."/>
            <person name="Hettich R.L."/>
            <person name="Parry R.J."/>
            <person name="Spain J.C."/>
        </authorList>
    </citation>
    <scope>NUCLEOTIDE SEQUENCE [LARGE SCALE GENOMIC DNA]</scope>
    <source>
        <strain evidence="1 2">NRRL B-1670</strain>
    </source>
</reference>
<proteinExistence type="predicted"/>